<gene>
    <name evidence="3" type="ORF">L195_g037047</name>
</gene>
<proteinExistence type="predicted"/>
<dbReference type="Pfam" id="PF14416">
    <property type="entry name" value="PMR5N"/>
    <property type="match status" value="1"/>
</dbReference>
<feature type="domain" description="Trichome birefringence-like N-terminal" evidence="2">
    <location>
        <begin position="39"/>
        <end position="69"/>
    </location>
</feature>
<name>A0A2K3LR81_TRIPR</name>
<feature type="non-terminal residue" evidence="3">
    <location>
        <position position="69"/>
    </location>
</feature>
<sequence>MSNNQVEYGGYIHHVSILFFLIVMVVVRVEAYSGGGSSEQCDYFTGTWTVDESYPLYKPATCPFIEREF</sequence>
<dbReference type="Proteomes" id="UP000236291">
    <property type="component" value="Unassembled WGS sequence"/>
</dbReference>
<protein>
    <recommendedName>
        <fullName evidence="2">Trichome birefringence-like N-terminal domain-containing protein</fullName>
    </recommendedName>
</protein>
<reference evidence="3 4" key="2">
    <citation type="journal article" date="2017" name="Front. Plant Sci.">
        <title>Gene Classification and Mining of Molecular Markers Useful in Red Clover (Trifolium pratense) Breeding.</title>
        <authorList>
            <person name="Istvanek J."/>
            <person name="Dluhosova J."/>
            <person name="Dluhos P."/>
            <person name="Patkova L."/>
            <person name="Nedelnik J."/>
            <person name="Repkova J."/>
        </authorList>
    </citation>
    <scope>NUCLEOTIDE SEQUENCE [LARGE SCALE GENOMIC DNA]</scope>
    <source>
        <strain evidence="4">cv. Tatra</strain>
        <tissue evidence="3">Young leaves</tissue>
    </source>
</reference>
<dbReference type="AlphaFoldDB" id="A0A2K3LR81"/>
<dbReference type="InterPro" id="IPR025846">
    <property type="entry name" value="TBL_N"/>
</dbReference>
<evidence type="ECO:0000313" key="4">
    <source>
        <dbReference type="Proteomes" id="UP000236291"/>
    </source>
</evidence>
<keyword evidence="1" id="KW-0812">Transmembrane</keyword>
<organism evidence="3 4">
    <name type="scientific">Trifolium pratense</name>
    <name type="common">Red clover</name>
    <dbReference type="NCBI Taxonomy" id="57577"/>
    <lineage>
        <taxon>Eukaryota</taxon>
        <taxon>Viridiplantae</taxon>
        <taxon>Streptophyta</taxon>
        <taxon>Embryophyta</taxon>
        <taxon>Tracheophyta</taxon>
        <taxon>Spermatophyta</taxon>
        <taxon>Magnoliopsida</taxon>
        <taxon>eudicotyledons</taxon>
        <taxon>Gunneridae</taxon>
        <taxon>Pentapetalae</taxon>
        <taxon>rosids</taxon>
        <taxon>fabids</taxon>
        <taxon>Fabales</taxon>
        <taxon>Fabaceae</taxon>
        <taxon>Papilionoideae</taxon>
        <taxon>50 kb inversion clade</taxon>
        <taxon>NPAAA clade</taxon>
        <taxon>Hologalegina</taxon>
        <taxon>IRL clade</taxon>
        <taxon>Trifolieae</taxon>
        <taxon>Trifolium</taxon>
    </lineage>
</organism>
<dbReference type="STRING" id="57577.A0A2K3LR81"/>
<dbReference type="EMBL" id="ASHM01039109">
    <property type="protein sequence ID" value="PNX81032.1"/>
    <property type="molecule type" value="Genomic_DNA"/>
</dbReference>
<keyword evidence="1" id="KW-0472">Membrane</keyword>
<comment type="caution">
    <text evidence="3">The sequence shown here is derived from an EMBL/GenBank/DDBJ whole genome shotgun (WGS) entry which is preliminary data.</text>
</comment>
<reference evidence="3 4" key="1">
    <citation type="journal article" date="2014" name="Am. J. Bot.">
        <title>Genome assembly and annotation for red clover (Trifolium pratense; Fabaceae).</title>
        <authorList>
            <person name="Istvanek J."/>
            <person name="Jaros M."/>
            <person name="Krenek A."/>
            <person name="Repkova J."/>
        </authorList>
    </citation>
    <scope>NUCLEOTIDE SEQUENCE [LARGE SCALE GENOMIC DNA]</scope>
    <source>
        <strain evidence="4">cv. Tatra</strain>
        <tissue evidence="3">Young leaves</tissue>
    </source>
</reference>
<accession>A0A2K3LR81</accession>
<evidence type="ECO:0000256" key="1">
    <source>
        <dbReference type="SAM" id="Phobius"/>
    </source>
</evidence>
<evidence type="ECO:0000259" key="2">
    <source>
        <dbReference type="Pfam" id="PF14416"/>
    </source>
</evidence>
<dbReference type="ExpressionAtlas" id="A0A2K3LR81">
    <property type="expression patterns" value="baseline"/>
</dbReference>
<evidence type="ECO:0000313" key="3">
    <source>
        <dbReference type="EMBL" id="PNX81032.1"/>
    </source>
</evidence>
<feature type="transmembrane region" description="Helical" evidence="1">
    <location>
        <begin position="12"/>
        <end position="29"/>
    </location>
</feature>
<keyword evidence="1" id="KW-1133">Transmembrane helix</keyword>